<reference evidence="1 2" key="1">
    <citation type="journal article" date="2025" name="Microbiol. Resour. Announc.">
        <title>Draft genome sequences for Neonectria magnoliae and Neonectria punicea, canker pathogens of Liriodendron tulipifera and Acer saccharum in West Virginia.</title>
        <authorList>
            <person name="Petronek H.M."/>
            <person name="Kasson M.T."/>
            <person name="Metheny A.M."/>
            <person name="Stauder C.M."/>
            <person name="Lovett B."/>
            <person name="Lynch S.C."/>
            <person name="Garnas J.R."/>
            <person name="Kasson L.R."/>
            <person name="Stajich J.E."/>
        </authorList>
    </citation>
    <scope>NUCLEOTIDE SEQUENCE [LARGE SCALE GENOMIC DNA]</scope>
    <source>
        <strain evidence="1 2">NRRL 64653</strain>
    </source>
</reference>
<dbReference type="Proteomes" id="UP001498476">
    <property type="component" value="Unassembled WGS sequence"/>
</dbReference>
<dbReference type="SUPFAM" id="SSF56752">
    <property type="entry name" value="D-aminoacid aminotransferase-like PLP-dependent enzymes"/>
    <property type="match status" value="1"/>
</dbReference>
<dbReference type="Pfam" id="PF01063">
    <property type="entry name" value="Aminotran_4"/>
    <property type="match status" value="1"/>
</dbReference>
<comment type="caution">
    <text evidence="1">The sequence shown here is derived from an EMBL/GenBank/DDBJ whole genome shotgun (WGS) entry which is preliminary data.</text>
</comment>
<dbReference type="InterPro" id="IPR043132">
    <property type="entry name" value="BCAT-like_C"/>
</dbReference>
<dbReference type="InterPro" id="IPR001544">
    <property type="entry name" value="Aminotrans_IV"/>
</dbReference>
<protein>
    <submittedName>
        <fullName evidence="1">Aminodeoxychorismate lyase</fullName>
        <ecNumber evidence="1">4.1.3.38</ecNumber>
    </submittedName>
</protein>
<gene>
    <name evidence="1" type="primary">ABZ2</name>
    <name evidence="1" type="ORF">QQX98_003056</name>
</gene>
<dbReference type="EC" id="4.1.3.38" evidence="1"/>
<evidence type="ECO:0000313" key="2">
    <source>
        <dbReference type="Proteomes" id="UP001498476"/>
    </source>
</evidence>
<proteinExistence type="predicted"/>
<keyword evidence="1" id="KW-0456">Lyase</keyword>
<dbReference type="InterPro" id="IPR043131">
    <property type="entry name" value="BCAT-like_N"/>
</dbReference>
<dbReference type="Gene3D" id="3.20.10.10">
    <property type="entry name" value="D-amino Acid Aminotransferase, subunit A, domain 2"/>
    <property type="match status" value="1"/>
</dbReference>
<dbReference type="Gene3D" id="3.30.470.10">
    <property type="match status" value="1"/>
</dbReference>
<dbReference type="EMBL" id="JAZAVJ010000034">
    <property type="protein sequence ID" value="KAK7419869.1"/>
    <property type="molecule type" value="Genomic_DNA"/>
</dbReference>
<keyword evidence="2" id="KW-1185">Reference proteome</keyword>
<organism evidence="1 2">
    <name type="scientific">Neonectria punicea</name>
    <dbReference type="NCBI Taxonomy" id="979145"/>
    <lineage>
        <taxon>Eukaryota</taxon>
        <taxon>Fungi</taxon>
        <taxon>Dikarya</taxon>
        <taxon>Ascomycota</taxon>
        <taxon>Pezizomycotina</taxon>
        <taxon>Sordariomycetes</taxon>
        <taxon>Hypocreomycetidae</taxon>
        <taxon>Hypocreales</taxon>
        <taxon>Nectriaceae</taxon>
        <taxon>Neonectria</taxon>
    </lineage>
</organism>
<dbReference type="GO" id="GO:0008696">
    <property type="term" value="F:4-amino-4-deoxychorismate lyase activity"/>
    <property type="evidence" value="ECO:0007669"/>
    <property type="project" value="UniProtKB-EC"/>
</dbReference>
<name>A0ABR1HG98_9HYPO</name>
<sequence>MSDGFSLFTSLRYDTQLREVPSKGLNGPGWNFENESSLYMLDFHRDRMLRAATHWEWKSAVDALNGDDGLQNLIQLVQDVVGPSETSPLRLRIVVSREGEIKVQKFNTPELPLENMFPKRLPLPGSSLVQGDPTRGSQFTLLVDRAQTTRSEYTHYKTTKRAMYDSARERTNISPTDLKEALVINQDDGSVMEGTITTPYFWRKGQWVTPPVATKFSWDSGSGGQDGTSRRWALARGLAVEQVVRADSLVDGEECWISNGVRGFISAKISLNGQ</sequence>
<dbReference type="InterPro" id="IPR036038">
    <property type="entry name" value="Aminotransferase-like"/>
</dbReference>
<evidence type="ECO:0000313" key="1">
    <source>
        <dbReference type="EMBL" id="KAK7419869.1"/>
    </source>
</evidence>
<accession>A0ABR1HG98</accession>